<comment type="caution">
    <text evidence="1">The sequence shown here is derived from an EMBL/GenBank/DDBJ whole genome shotgun (WGS) entry which is preliminary data.</text>
</comment>
<keyword evidence="2" id="KW-1185">Reference proteome</keyword>
<dbReference type="Proteomes" id="UP000673552">
    <property type="component" value="Chromosome 28"/>
</dbReference>
<dbReference type="EMBL" id="JAFEUZ010000028">
    <property type="protein sequence ID" value="KAG5474255.1"/>
    <property type="molecule type" value="Genomic_DNA"/>
</dbReference>
<accession>A0A836GYG9</accession>
<dbReference type="RefSeq" id="XP_067177197.1">
    <property type="nucleotide sequence ID" value="XM_067320587.1"/>
</dbReference>
<dbReference type="KEGG" id="lmat:92513099"/>
<sequence>MNSPPHCRSLSSSGSWSAVTGGGPVTVTGADSLAPARGETADGYTNYPMLQVLDRSENSFTEEVAKTGLHGDMNGVGCLEKDDTGERLSQSSADSWVEVTPAELGVTVEAQRTPVDVAAGPRVADAAQSLAPLPSVLEDAEAVSPSLLAPNTPSYNDLKRNKDANVSPLTQLMMGDAVTAFFGEVEAAAEGTNAEQLSSSSPDALDLDDVVASADCDEAESKLTVNVDPEDVTCVSSLGIAASPATMIGVTETLRRRVVQEDLLRTERGPSELSPEERATVLQALFGDLGNVPISAEKFREVMVPYRRQCECLGASYGFHHQGCRYFADFPVSL</sequence>
<evidence type="ECO:0000313" key="2">
    <source>
        <dbReference type="Proteomes" id="UP000673552"/>
    </source>
</evidence>
<name>A0A836GYG9_9TRYP</name>
<dbReference type="OrthoDB" id="260055at2759"/>
<dbReference type="AlphaFoldDB" id="A0A836GYG9"/>
<gene>
    <name evidence="1" type="ORF">LSCM1_03034</name>
</gene>
<evidence type="ECO:0000313" key="1">
    <source>
        <dbReference type="EMBL" id="KAG5474255.1"/>
    </source>
</evidence>
<protein>
    <submittedName>
        <fullName evidence="1">Uncharacterized protein</fullName>
    </submittedName>
</protein>
<dbReference type="GeneID" id="92513099"/>
<proteinExistence type="predicted"/>
<reference evidence="1 2" key="1">
    <citation type="submission" date="2021-03" db="EMBL/GenBank/DDBJ databases">
        <title>Leishmania (Mundinia) martiniquensis Genome sequencing and assembly.</title>
        <authorList>
            <person name="Almutairi H."/>
            <person name="Gatherer D."/>
        </authorList>
    </citation>
    <scope>NUCLEOTIDE SEQUENCE [LARGE SCALE GENOMIC DNA]</scope>
    <source>
        <strain evidence="1">LSCM1</strain>
    </source>
</reference>
<organism evidence="1 2">
    <name type="scientific">Leishmania martiniquensis</name>
    <dbReference type="NCBI Taxonomy" id="1580590"/>
    <lineage>
        <taxon>Eukaryota</taxon>
        <taxon>Discoba</taxon>
        <taxon>Euglenozoa</taxon>
        <taxon>Kinetoplastea</taxon>
        <taxon>Metakinetoplastina</taxon>
        <taxon>Trypanosomatida</taxon>
        <taxon>Trypanosomatidae</taxon>
        <taxon>Leishmaniinae</taxon>
        <taxon>Leishmania</taxon>
    </lineage>
</organism>